<protein>
    <submittedName>
        <fullName evidence="1">Uncharacterized protein</fullName>
    </submittedName>
</protein>
<sequence length="76" mass="8221">MLSRVLVLRRTTISTILVCVKYTETLFQAFQTHSSFDSSAIAGSAQAPLVLEVANSSESMCRSCSVTTVRYISTVG</sequence>
<dbReference type="AlphaFoldDB" id="A0A7U2I679"/>
<gene>
    <name evidence="1" type="ORF">JI435_416480</name>
</gene>
<evidence type="ECO:0000313" key="1">
    <source>
        <dbReference type="EMBL" id="QRD01357.1"/>
    </source>
</evidence>
<proteinExistence type="predicted"/>
<reference evidence="2" key="1">
    <citation type="journal article" date="2021" name="BMC Genomics">
        <title>Chromosome-level genome assembly and manually-curated proteome of model necrotroph Parastagonospora nodorum Sn15 reveals a genome-wide trove of candidate effector homologs, and redundancy of virulence-related functions within an accessory chromosome.</title>
        <authorList>
            <person name="Bertazzoni S."/>
            <person name="Jones D.A.B."/>
            <person name="Phan H.T."/>
            <person name="Tan K.-C."/>
            <person name="Hane J.K."/>
        </authorList>
    </citation>
    <scope>NUCLEOTIDE SEQUENCE [LARGE SCALE GENOMIC DNA]</scope>
    <source>
        <strain evidence="2">SN15 / ATCC MYA-4574 / FGSC 10173)</strain>
    </source>
</reference>
<organism evidence="1 2">
    <name type="scientific">Phaeosphaeria nodorum (strain SN15 / ATCC MYA-4574 / FGSC 10173)</name>
    <name type="common">Glume blotch fungus</name>
    <name type="synonym">Parastagonospora nodorum</name>
    <dbReference type="NCBI Taxonomy" id="321614"/>
    <lineage>
        <taxon>Eukaryota</taxon>
        <taxon>Fungi</taxon>
        <taxon>Dikarya</taxon>
        <taxon>Ascomycota</taxon>
        <taxon>Pezizomycotina</taxon>
        <taxon>Dothideomycetes</taxon>
        <taxon>Pleosporomycetidae</taxon>
        <taxon>Pleosporales</taxon>
        <taxon>Pleosporineae</taxon>
        <taxon>Phaeosphaeriaceae</taxon>
        <taxon>Parastagonospora</taxon>
    </lineage>
</organism>
<dbReference type="Proteomes" id="UP000663193">
    <property type="component" value="Chromosome 12"/>
</dbReference>
<keyword evidence="2" id="KW-1185">Reference proteome</keyword>
<name>A0A7U2I679_PHANO</name>
<dbReference type="EMBL" id="CP069034">
    <property type="protein sequence ID" value="QRD01357.1"/>
    <property type="molecule type" value="Genomic_DNA"/>
</dbReference>
<dbReference type="VEuPathDB" id="FungiDB:JI435_416480"/>
<accession>A0A7U2I679</accession>
<evidence type="ECO:0000313" key="2">
    <source>
        <dbReference type="Proteomes" id="UP000663193"/>
    </source>
</evidence>